<reference evidence="2" key="1">
    <citation type="journal article" date="2019" name="Int. J. Syst. Evol. Microbiol.">
        <title>The Global Catalogue of Microorganisms (GCM) 10K type strain sequencing project: providing services to taxonomists for standard genome sequencing and annotation.</title>
        <authorList>
            <consortium name="The Broad Institute Genomics Platform"/>
            <consortium name="The Broad Institute Genome Sequencing Center for Infectious Disease"/>
            <person name="Wu L."/>
            <person name="Ma J."/>
        </authorList>
    </citation>
    <scope>NUCLEOTIDE SEQUENCE [LARGE SCALE GENOMIC DNA]</scope>
    <source>
        <strain evidence="2">JCM 17919</strain>
    </source>
</reference>
<name>A0ABP8GPB6_9BACT</name>
<sequence length="237" mass="26611">MSNTINTGKGLQKVATTKSRIAEIMAIPVVTREDVNRLIRPQDRDALAKHISKLGTTLKGEELERLNEQWDLLITQETKNQTWEENHRIITNAMYQHLEDYARFPSHSKLAKDTGLSRKTIAKHLKEYDKHPMYETELQKFRYYSTRVLGKVAQQATQGDMKAARLYLETVAVLSGAPRPGTVNNFTQNNFLQFNNGQAITQQALNSLPLEVQAQVQQLILNAAGAAASAGKVASHE</sequence>
<organism evidence="1 2">
    <name type="scientific">Flaviaesturariibacter amylovorans</name>
    <dbReference type="NCBI Taxonomy" id="1084520"/>
    <lineage>
        <taxon>Bacteria</taxon>
        <taxon>Pseudomonadati</taxon>
        <taxon>Bacteroidota</taxon>
        <taxon>Chitinophagia</taxon>
        <taxon>Chitinophagales</taxon>
        <taxon>Chitinophagaceae</taxon>
        <taxon>Flaviaestuariibacter</taxon>
    </lineage>
</organism>
<dbReference type="Proteomes" id="UP001501725">
    <property type="component" value="Unassembled WGS sequence"/>
</dbReference>
<accession>A0ABP8GPB6</accession>
<dbReference type="EMBL" id="BAABGY010000007">
    <property type="protein sequence ID" value="GAA4327963.1"/>
    <property type="molecule type" value="Genomic_DNA"/>
</dbReference>
<dbReference type="RefSeq" id="WP_345255155.1">
    <property type="nucleotide sequence ID" value="NZ_BAABGY010000007.1"/>
</dbReference>
<protein>
    <recommendedName>
        <fullName evidence="3">Helix-turn-helix domain-containing protein</fullName>
    </recommendedName>
</protein>
<keyword evidence="2" id="KW-1185">Reference proteome</keyword>
<comment type="caution">
    <text evidence="1">The sequence shown here is derived from an EMBL/GenBank/DDBJ whole genome shotgun (WGS) entry which is preliminary data.</text>
</comment>
<proteinExistence type="predicted"/>
<evidence type="ECO:0008006" key="3">
    <source>
        <dbReference type="Google" id="ProtNLM"/>
    </source>
</evidence>
<evidence type="ECO:0000313" key="2">
    <source>
        <dbReference type="Proteomes" id="UP001501725"/>
    </source>
</evidence>
<evidence type="ECO:0000313" key="1">
    <source>
        <dbReference type="EMBL" id="GAA4327963.1"/>
    </source>
</evidence>
<gene>
    <name evidence="1" type="ORF">GCM10023184_17550</name>
</gene>